<gene>
    <name evidence="3" type="ORF">UFOVP1334_4</name>
    <name evidence="1" type="ORF">UFOVP296_41</name>
    <name evidence="2" type="ORF">UFOVP912_16</name>
</gene>
<organism evidence="1">
    <name type="scientific">uncultured Caudovirales phage</name>
    <dbReference type="NCBI Taxonomy" id="2100421"/>
    <lineage>
        <taxon>Viruses</taxon>
        <taxon>Duplodnaviria</taxon>
        <taxon>Heunggongvirae</taxon>
        <taxon>Uroviricota</taxon>
        <taxon>Caudoviricetes</taxon>
        <taxon>Peduoviridae</taxon>
        <taxon>Maltschvirus</taxon>
        <taxon>Maltschvirus maltsch</taxon>
    </lineage>
</organism>
<name>A0A6J5LPB9_9CAUD</name>
<dbReference type="EMBL" id="LR796314">
    <property type="protein sequence ID" value="CAB4136275.1"/>
    <property type="molecule type" value="Genomic_DNA"/>
</dbReference>
<protein>
    <submittedName>
        <fullName evidence="1">Uncharacterized protein</fullName>
    </submittedName>
</protein>
<reference evidence="1" key="1">
    <citation type="submission" date="2020-04" db="EMBL/GenBank/DDBJ databases">
        <authorList>
            <person name="Chiriac C."/>
            <person name="Salcher M."/>
            <person name="Ghai R."/>
            <person name="Kavagutti S V."/>
        </authorList>
    </citation>
    <scope>NUCLEOTIDE SEQUENCE</scope>
</reference>
<proteinExistence type="predicted"/>
<evidence type="ECO:0000313" key="3">
    <source>
        <dbReference type="EMBL" id="CAB4198965.1"/>
    </source>
</evidence>
<dbReference type="EMBL" id="LR797283">
    <property type="protein sequence ID" value="CAB4198965.1"/>
    <property type="molecule type" value="Genomic_DNA"/>
</dbReference>
<sequence length="956" mass="104353">MGIHSLQTSFNAGELAPALESRVTLEKYANGCRQMKNMMASIHGPTSKRPGTVLVASGNGLSSSTRLVGLNFSFSSSVILQVNPQEFRVWSDGIMRDTVTHSYGSQDISDMQFLHINDIVYITHPNHPPRVLSRYAIDDWRLREIHEPEVGWLTPVFIPQTTGDANAYIVALNLIVGATPWQETFNAVTSGKGINATISNCGSNYKHSSYFLSGTVVRGWFVPKTTGYYKFNFNSLPYYSKIRFNPAANGSPGDASYDQYLILVGGAAGGPYFCTTEYNLAQNAGYWIEFIVLNNGYNRTQSTTTFNFTYSATAGGTYGPDVEITRDYIAGQPRSQASLTSGIAAISGYPMLLDENIGPIKITPSGLIGVITLTASAALWTSAHVGAWWDISHHRDNSAIKFIPTATGGAIAPQTSSELRILGEYTFSSYGNWTGTILLEQYSNALAGYETIRSWSSAGNRNVVETMRSEFEGTFRLRILATTHTGTNPTFILEASESSIHGLVRITKFTSATSVEAQVYRELAAITATADWSEGAWSGAQGYPRTLGLHQQRLYFAATIKAPQAIFASVIGDFENYFKNTYDDSALYFEIASHRSFSINWIASQTDLIIGTSLDEWALGSTDGGTITPTTAAFRRQSAYGSAFKPALLVESGIIFQMRNALGLRSMVFGDNDRYQSANLSLMAPHLTYAGVTQMAWQGQRQAVLWCVTTEGKLSAMTYEGQENVFAWHEHITDGKFISVASIFTGFGDEIWFTVERNGVYLLERFDALTMFAGDTGGTTNRRCYTDSSVFKESETAFTTVEGLSHLAGRTVSILADGAQQADAVVSGAGVVTLQTAAKNVCAGLKFTSVVQPMKIESAMRNGTSQGRTFKVYSAMLRLIDSLGGSVADSPTSRKEYIQYRTVDMPMDAPPPVFSGDKTITVSSSHRDSIDITITHDEPLPFTLSALVVRVDIFDE</sequence>
<dbReference type="EMBL" id="LR796853">
    <property type="protein sequence ID" value="CAB4169904.1"/>
    <property type="molecule type" value="Genomic_DNA"/>
</dbReference>
<evidence type="ECO:0000313" key="1">
    <source>
        <dbReference type="EMBL" id="CAB4136275.1"/>
    </source>
</evidence>
<accession>A0A6J5LPB9</accession>
<evidence type="ECO:0000313" key="2">
    <source>
        <dbReference type="EMBL" id="CAB4169904.1"/>
    </source>
</evidence>